<name>A0A2P0XJ05_PERAM</name>
<keyword evidence="1" id="KW-0472">Membrane</keyword>
<keyword evidence="1" id="KW-0812">Transmembrane</keyword>
<dbReference type="AlphaFoldDB" id="A0A2P0XJ05"/>
<feature type="transmembrane region" description="Helical" evidence="1">
    <location>
        <begin position="76"/>
        <end position="97"/>
    </location>
</feature>
<protein>
    <submittedName>
        <fullName evidence="2">Putative Per a allergen</fullName>
    </submittedName>
</protein>
<evidence type="ECO:0000313" key="2">
    <source>
        <dbReference type="EMBL" id="AVA17417.1"/>
    </source>
</evidence>
<reference evidence="2" key="1">
    <citation type="submission" date="2017-02" db="EMBL/GenBank/DDBJ databases">
        <authorList>
            <person name="Peterson S.W."/>
        </authorList>
    </citation>
    <scope>NUCLEOTIDE SEQUENCE</scope>
</reference>
<organism evidence="2">
    <name type="scientific">Periplaneta americana</name>
    <name type="common">American cockroach</name>
    <name type="synonym">Blatta americana</name>
    <dbReference type="NCBI Taxonomy" id="6978"/>
    <lineage>
        <taxon>Eukaryota</taxon>
        <taxon>Metazoa</taxon>
        <taxon>Ecdysozoa</taxon>
        <taxon>Arthropoda</taxon>
        <taxon>Hexapoda</taxon>
        <taxon>Insecta</taxon>
        <taxon>Pterygota</taxon>
        <taxon>Neoptera</taxon>
        <taxon>Polyneoptera</taxon>
        <taxon>Dictyoptera</taxon>
        <taxon>Blattodea</taxon>
        <taxon>Blattoidea</taxon>
        <taxon>Blattidae</taxon>
        <taxon>Blattinae</taxon>
        <taxon>Periplaneta</taxon>
    </lineage>
</organism>
<keyword evidence="1" id="KW-1133">Transmembrane helix</keyword>
<sequence>MISILNTACLFLKEKSFIAYLIVDFVNLICPKIHSILMFKYTQLLDEQCCHVYKHKINLCVVSRSPLIWHKSDTSVFLFGLISTFCFVSEEVFLGFVESLRVIAKLILRRSIIINVGIHLSARPSTEERKNDSPSC</sequence>
<proteinExistence type="evidence at transcript level"/>
<accession>A0A2P0XJ05</accession>
<evidence type="ECO:0000256" key="1">
    <source>
        <dbReference type="SAM" id="Phobius"/>
    </source>
</evidence>
<dbReference type="EMBL" id="KY661330">
    <property type="protein sequence ID" value="AVA17417.1"/>
    <property type="molecule type" value="mRNA"/>
</dbReference>